<dbReference type="OrthoDB" id="7062363at2"/>
<dbReference type="EMBL" id="FUXI01000018">
    <property type="protein sequence ID" value="SJZ86416.1"/>
    <property type="molecule type" value="Genomic_DNA"/>
</dbReference>
<dbReference type="Proteomes" id="UP000190328">
    <property type="component" value="Unassembled WGS sequence"/>
</dbReference>
<feature type="transmembrane region" description="Helical" evidence="1">
    <location>
        <begin position="90"/>
        <end position="111"/>
    </location>
</feature>
<reference evidence="3" key="1">
    <citation type="submission" date="2017-02" db="EMBL/GenBank/DDBJ databases">
        <authorList>
            <person name="Varghese N."/>
            <person name="Submissions S."/>
        </authorList>
    </citation>
    <scope>NUCLEOTIDE SEQUENCE [LARGE SCALE GENOMIC DNA]</scope>
    <source>
        <strain evidence="3">ATCC BAA-1030</strain>
    </source>
</reference>
<dbReference type="AlphaFoldDB" id="A0A1T4P586"/>
<gene>
    <name evidence="2" type="ORF">SAMN02745116_01650</name>
</gene>
<sequence>MDFHNKLPRSGKEFALFLFIVSVLSVNLIAPTITFLEIGFSVENYFNTLKILPFMWIVVVIFVLLTHPIAEKMANNITAEKDSFHSKMTINILCNVLLMSIFLTVIGTWIGTRQISLMPITHFFQFWPRNFTVAFGVELLIAQPIARGILFAIHKRADMEVQNWGIEESE</sequence>
<evidence type="ECO:0000313" key="3">
    <source>
        <dbReference type="Proteomes" id="UP000190328"/>
    </source>
</evidence>
<accession>A0A1T4P586</accession>
<protein>
    <recommendedName>
        <fullName evidence="4">DUF2798 domain-containing protein</fullName>
    </recommendedName>
</protein>
<evidence type="ECO:0000256" key="1">
    <source>
        <dbReference type="SAM" id="Phobius"/>
    </source>
</evidence>
<feature type="transmembrane region" description="Helical" evidence="1">
    <location>
        <begin position="51"/>
        <end position="70"/>
    </location>
</feature>
<feature type="transmembrane region" description="Helical" evidence="1">
    <location>
        <begin position="14"/>
        <end position="36"/>
    </location>
</feature>
<keyword evidence="3" id="KW-1185">Reference proteome</keyword>
<organism evidence="2 3">
    <name type="scientific">Pilibacter termitis</name>
    <dbReference type="NCBI Taxonomy" id="263852"/>
    <lineage>
        <taxon>Bacteria</taxon>
        <taxon>Bacillati</taxon>
        <taxon>Bacillota</taxon>
        <taxon>Bacilli</taxon>
        <taxon>Lactobacillales</taxon>
        <taxon>Enterococcaceae</taxon>
        <taxon>Pilibacter</taxon>
    </lineage>
</organism>
<proteinExistence type="predicted"/>
<feature type="transmembrane region" description="Helical" evidence="1">
    <location>
        <begin position="131"/>
        <end position="153"/>
    </location>
</feature>
<name>A0A1T4P586_9ENTE</name>
<evidence type="ECO:0008006" key="4">
    <source>
        <dbReference type="Google" id="ProtNLM"/>
    </source>
</evidence>
<keyword evidence="1" id="KW-0812">Transmembrane</keyword>
<evidence type="ECO:0000313" key="2">
    <source>
        <dbReference type="EMBL" id="SJZ86416.1"/>
    </source>
</evidence>
<dbReference type="RefSeq" id="WP_078807582.1">
    <property type="nucleotide sequence ID" value="NZ_FUXI01000018.1"/>
</dbReference>
<keyword evidence="1" id="KW-0472">Membrane</keyword>
<keyword evidence="1" id="KW-1133">Transmembrane helix</keyword>